<gene>
    <name evidence="1" type="ORF">B7P43_G03192</name>
</gene>
<dbReference type="AlphaFoldDB" id="A0A2J7RTI8"/>
<accession>A0A2J7RTI8</accession>
<evidence type="ECO:0000313" key="2">
    <source>
        <dbReference type="Proteomes" id="UP000235965"/>
    </source>
</evidence>
<name>A0A2J7RTI8_9NEOP</name>
<comment type="caution">
    <text evidence="1">The sequence shown here is derived from an EMBL/GenBank/DDBJ whole genome shotgun (WGS) entry which is preliminary data.</text>
</comment>
<dbReference type="InParanoid" id="A0A2J7RTI8"/>
<protein>
    <submittedName>
        <fullName evidence="1">Uncharacterized protein</fullName>
    </submittedName>
</protein>
<organism evidence="1 2">
    <name type="scientific">Cryptotermes secundus</name>
    <dbReference type="NCBI Taxonomy" id="105785"/>
    <lineage>
        <taxon>Eukaryota</taxon>
        <taxon>Metazoa</taxon>
        <taxon>Ecdysozoa</taxon>
        <taxon>Arthropoda</taxon>
        <taxon>Hexapoda</taxon>
        <taxon>Insecta</taxon>
        <taxon>Pterygota</taxon>
        <taxon>Neoptera</taxon>
        <taxon>Polyneoptera</taxon>
        <taxon>Dictyoptera</taxon>
        <taxon>Blattodea</taxon>
        <taxon>Blattoidea</taxon>
        <taxon>Termitoidae</taxon>
        <taxon>Kalotermitidae</taxon>
        <taxon>Cryptotermitinae</taxon>
        <taxon>Cryptotermes</taxon>
    </lineage>
</organism>
<keyword evidence="2" id="KW-1185">Reference proteome</keyword>
<dbReference type="EMBL" id="NEVH01000003">
    <property type="protein sequence ID" value="PNF44139.1"/>
    <property type="molecule type" value="Genomic_DNA"/>
</dbReference>
<dbReference type="Proteomes" id="UP000235965">
    <property type="component" value="Unassembled WGS sequence"/>
</dbReference>
<sequence>MQITIDKPFNCVLCLRSTPGHKRMCNSFACVNRTGECSRDIQNSRLESSLRFLIQICQTSFGSSSMCELL</sequence>
<reference evidence="1 2" key="1">
    <citation type="submission" date="2017-12" db="EMBL/GenBank/DDBJ databases">
        <title>Hemimetabolous genomes reveal molecular basis of termite eusociality.</title>
        <authorList>
            <person name="Harrison M.C."/>
            <person name="Jongepier E."/>
            <person name="Robertson H.M."/>
            <person name="Arning N."/>
            <person name="Bitard-Feildel T."/>
            <person name="Chao H."/>
            <person name="Childers C.P."/>
            <person name="Dinh H."/>
            <person name="Doddapaneni H."/>
            <person name="Dugan S."/>
            <person name="Gowin J."/>
            <person name="Greiner C."/>
            <person name="Han Y."/>
            <person name="Hu H."/>
            <person name="Hughes D.S.T."/>
            <person name="Huylmans A.-K."/>
            <person name="Kemena C."/>
            <person name="Kremer L.P.M."/>
            <person name="Lee S.L."/>
            <person name="Lopez-Ezquerra A."/>
            <person name="Mallet L."/>
            <person name="Monroy-Kuhn J.M."/>
            <person name="Moser A."/>
            <person name="Murali S.C."/>
            <person name="Muzny D.M."/>
            <person name="Otani S."/>
            <person name="Piulachs M.-D."/>
            <person name="Poelchau M."/>
            <person name="Qu J."/>
            <person name="Schaub F."/>
            <person name="Wada-Katsumata A."/>
            <person name="Worley K.C."/>
            <person name="Xie Q."/>
            <person name="Ylla G."/>
            <person name="Poulsen M."/>
            <person name="Gibbs R.A."/>
            <person name="Schal C."/>
            <person name="Richards S."/>
            <person name="Belles X."/>
            <person name="Korb J."/>
            <person name="Bornberg-Bauer E."/>
        </authorList>
    </citation>
    <scope>NUCLEOTIDE SEQUENCE [LARGE SCALE GENOMIC DNA]</scope>
    <source>
        <tissue evidence="1">Whole body</tissue>
    </source>
</reference>
<proteinExistence type="predicted"/>
<evidence type="ECO:0000313" key="1">
    <source>
        <dbReference type="EMBL" id="PNF44139.1"/>
    </source>
</evidence>